<organism evidence="3 4">
    <name type="scientific">Pseudovibrio exalbescens</name>
    <dbReference type="NCBI Taxonomy" id="197461"/>
    <lineage>
        <taxon>Bacteria</taxon>
        <taxon>Pseudomonadati</taxon>
        <taxon>Pseudomonadota</taxon>
        <taxon>Alphaproteobacteria</taxon>
        <taxon>Hyphomicrobiales</taxon>
        <taxon>Stappiaceae</taxon>
        <taxon>Pseudovibrio</taxon>
    </lineage>
</organism>
<keyword evidence="4" id="KW-1185">Reference proteome</keyword>
<feature type="transmembrane region" description="Helical" evidence="1">
    <location>
        <begin position="36"/>
        <end position="54"/>
    </location>
</feature>
<keyword evidence="1" id="KW-0812">Transmembrane</keyword>
<evidence type="ECO:0000256" key="1">
    <source>
        <dbReference type="SAM" id="Phobius"/>
    </source>
</evidence>
<dbReference type="AlphaFoldDB" id="A0A1U7JLE1"/>
<evidence type="ECO:0000313" key="3">
    <source>
        <dbReference type="EMBL" id="OKL45560.1"/>
    </source>
</evidence>
<dbReference type="InterPro" id="IPR018638">
    <property type="entry name" value="DUF2061_membrane"/>
</dbReference>
<protein>
    <recommendedName>
        <fullName evidence="2">DUF2061 domain-containing protein</fullName>
    </recommendedName>
</protein>
<evidence type="ECO:0000313" key="4">
    <source>
        <dbReference type="Proteomes" id="UP000185783"/>
    </source>
</evidence>
<name>A0A1U7JLE1_9HYPH</name>
<feature type="domain" description="DUF2061" evidence="2">
    <location>
        <begin position="8"/>
        <end position="59"/>
    </location>
</feature>
<dbReference type="Proteomes" id="UP000185783">
    <property type="component" value="Unassembled WGS sequence"/>
</dbReference>
<evidence type="ECO:0000259" key="2">
    <source>
        <dbReference type="Pfam" id="PF09834"/>
    </source>
</evidence>
<dbReference type="EMBL" id="LVVZ01000005">
    <property type="protein sequence ID" value="OKL45560.1"/>
    <property type="molecule type" value="Genomic_DNA"/>
</dbReference>
<keyword evidence="1" id="KW-0472">Membrane</keyword>
<accession>A0A1U7JLE1</accession>
<gene>
    <name evidence="3" type="ORF">A3843_04425</name>
</gene>
<keyword evidence="1" id="KW-1133">Transmembrane helix</keyword>
<proteinExistence type="predicted"/>
<feature type="transmembrane region" description="Helical" evidence="1">
    <location>
        <begin position="12"/>
        <end position="30"/>
    </location>
</feature>
<dbReference type="OrthoDB" id="197461at2"/>
<sequence>MDTQLRTIVKSCFWQLTGLVVMMGVGFLFTGSYLTGGLMALVNAGIGFTTYFVYERIWARINWGRVKA</sequence>
<dbReference type="Pfam" id="PF09834">
    <property type="entry name" value="DUF2061"/>
    <property type="match status" value="1"/>
</dbReference>
<dbReference type="RefSeq" id="WP_028479941.1">
    <property type="nucleotide sequence ID" value="NZ_LVVZ01000005.1"/>
</dbReference>
<dbReference type="STRING" id="197461.A3843_04425"/>
<reference evidence="3 4" key="1">
    <citation type="submission" date="2016-03" db="EMBL/GenBank/DDBJ databases">
        <title>Genome sequence of Nesiotobacter sp. nov., a moderately halophilic alphaproteobacterium isolated from the Yellow Sea, China.</title>
        <authorList>
            <person name="Zhang G."/>
            <person name="Zhang R."/>
        </authorList>
    </citation>
    <scope>NUCLEOTIDE SEQUENCE [LARGE SCALE GENOMIC DNA]</scope>
    <source>
        <strain evidence="3 4">WB1-6</strain>
    </source>
</reference>
<comment type="caution">
    <text evidence="3">The sequence shown here is derived from an EMBL/GenBank/DDBJ whole genome shotgun (WGS) entry which is preliminary data.</text>
</comment>